<sequence>MSIQILDSRSAQEYVQAYFAKHGDKVEIGSVRFEGEGADEAAIVEFMLRGNVYAFDVWIEPTGEMHGEW</sequence>
<organism evidence="1">
    <name type="scientific">uncultured Caudovirales phage</name>
    <dbReference type="NCBI Taxonomy" id="2100421"/>
    <lineage>
        <taxon>Viruses</taxon>
        <taxon>Duplodnaviria</taxon>
        <taxon>Heunggongvirae</taxon>
        <taxon>Uroviricota</taxon>
        <taxon>Caudoviricetes</taxon>
        <taxon>Peduoviridae</taxon>
        <taxon>Maltschvirus</taxon>
        <taxon>Maltschvirus maltsch</taxon>
    </lineage>
</organism>
<accession>A0A6J5KXN4</accession>
<protein>
    <submittedName>
        <fullName evidence="1">Uncharacterized protein</fullName>
    </submittedName>
</protein>
<reference evidence="1" key="1">
    <citation type="submission" date="2020-04" db="EMBL/GenBank/DDBJ databases">
        <authorList>
            <person name="Chiriac C."/>
            <person name="Salcher M."/>
            <person name="Ghai R."/>
            <person name="Kavagutti S V."/>
        </authorList>
    </citation>
    <scope>NUCLEOTIDE SEQUENCE</scope>
</reference>
<gene>
    <name evidence="1" type="ORF">UFOVP62_50</name>
</gene>
<evidence type="ECO:0000313" key="1">
    <source>
        <dbReference type="EMBL" id="CAB4125000.1"/>
    </source>
</evidence>
<name>A0A6J5KXN4_9CAUD</name>
<dbReference type="EMBL" id="LR796182">
    <property type="protein sequence ID" value="CAB4125000.1"/>
    <property type="molecule type" value="Genomic_DNA"/>
</dbReference>
<proteinExistence type="predicted"/>